<keyword evidence="2" id="KW-1185">Reference proteome</keyword>
<comment type="caution">
    <text evidence="1">The sequence shown here is derived from an EMBL/GenBank/DDBJ whole genome shotgun (WGS) entry which is preliminary data.</text>
</comment>
<dbReference type="AlphaFoldDB" id="A0AA41V8C9"/>
<gene>
    <name evidence="1" type="ORF">MKW94_025775</name>
</gene>
<dbReference type="SUPFAM" id="SSF49764">
    <property type="entry name" value="HSP20-like chaperones"/>
    <property type="match status" value="1"/>
</dbReference>
<feature type="non-terminal residue" evidence="1">
    <location>
        <position position="1"/>
    </location>
</feature>
<dbReference type="GO" id="GO:0006457">
    <property type="term" value="P:protein folding"/>
    <property type="evidence" value="ECO:0007669"/>
    <property type="project" value="TreeGrafter"/>
</dbReference>
<accession>A0AA41V8C9</accession>
<dbReference type="GO" id="GO:0051082">
    <property type="term" value="F:unfolded protein binding"/>
    <property type="evidence" value="ECO:0007669"/>
    <property type="project" value="TreeGrafter"/>
</dbReference>
<dbReference type="PANTHER" id="PTHR12356">
    <property type="entry name" value="NUCLEAR MOVEMENT PROTEIN NUDC"/>
    <property type="match status" value="1"/>
</dbReference>
<dbReference type="Proteomes" id="UP001177140">
    <property type="component" value="Unassembled WGS sequence"/>
</dbReference>
<dbReference type="EMBL" id="JAJJMA010164522">
    <property type="protein sequence ID" value="MCL7036122.1"/>
    <property type="molecule type" value="Genomic_DNA"/>
</dbReference>
<dbReference type="InterPro" id="IPR037898">
    <property type="entry name" value="NudC_fam"/>
</dbReference>
<name>A0AA41V8C9_PAPNU</name>
<dbReference type="Gene3D" id="2.60.40.790">
    <property type="match status" value="1"/>
</dbReference>
<dbReference type="InterPro" id="IPR008978">
    <property type="entry name" value="HSP20-like_chaperone"/>
</dbReference>
<organism evidence="1 2">
    <name type="scientific">Papaver nudicaule</name>
    <name type="common">Iceland poppy</name>
    <dbReference type="NCBI Taxonomy" id="74823"/>
    <lineage>
        <taxon>Eukaryota</taxon>
        <taxon>Viridiplantae</taxon>
        <taxon>Streptophyta</taxon>
        <taxon>Embryophyta</taxon>
        <taxon>Tracheophyta</taxon>
        <taxon>Spermatophyta</taxon>
        <taxon>Magnoliopsida</taxon>
        <taxon>Ranunculales</taxon>
        <taxon>Papaveraceae</taxon>
        <taxon>Papaveroideae</taxon>
        <taxon>Papaver</taxon>
    </lineage>
</organism>
<evidence type="ECO:0000313" key="2">
    <source>
        <dbReference type="Proteomes" id="UP001177140"/>
    </source>
</evidence>
<proteinExistence type="predicted"/>
<reference evidence="1" key="1">
    <citation type="submission" date="2022-03" db="EMBL/GenBank/DDBJ databases">
        <title>A functionally conserved STORR gene fusion in Papaver species that diverged 16.8 million years ago.</title>
        <authorList>
            <person name="Catania T."/>
        </authorList>
    </citation>
    <scope>NUCLEOTIDE SEQUENCE</scope>
    <source>
        <strain evidence="1">S-191538</strain>
    </source>
</reference>
<sequence>SRFICILLTKENQMEWWKYLVKGEPEIDTQKYLKMFDPLQKSMGLPPNEEAQKQEMLKKFMAAHPEISF</sequence>
<protein>
    <submittedName>
        <fullName evidence="1">Uncharacterized protein</fullName>
    </submittedName>
</protein>
<dbReference type="GO" id="GO:0005737">
    <property type="term" value="C:cytoplasm"/>
    <property type="evidence" value="ECO:0007669"/>
    <property type="project" value="TreeGrafter"/>
</dbReference>
<dbReference type="PANTHER" id="PTHR12356:SF3">
    <property type="entry name" value="NUCLEAR MIGRATION PROTEIN NUDC"/>
    <property type="match status" value="1"/>
</dbReference>
<evidence type="ECO:0000313" key="1">
    <source>
        <dbReference type="EMBL" id="MCL7036122.1"/>
    </source>
</evidence>